<feature type="domain" description="MATH" evidence="3">
    <location>
        <begin position="1"/>
        <end position="137"/>
    </location>
</feature>
<reference evidence="4" key="1">
    <citation type="submission" date="2021-02" db="EMBL/GenBank/DDBJ databases">
        <authorList>
            <person name="Nowell W R."/>
        </authorList>
    </citation>
    <scope>NUCLEOTIDE SEQUENCE</scope>
</reference>
<organism evidence="4 6">
    <name type="scientific">Didymodactylos carnosus</name>
    <dbReference type="NCBI Taxonomy" id="1234261"/>
    <lineage>
        <taxon>Eukaryota</taxon>
        <taxon>Metazoa</taxon>
        <taxon>Spiralia</taxon>
        <taxon>Gnathifera</taxon>
        <taxon>Rotifera</taxon>
        <taxon>Eurotatoria</taxon>
        <taxon>Bdelloidea</taxon>
        <taxon>Philodinida</taxon>
        <taxon>Philodinidae</taxon>
        <taxon>Didymodactylos</taxon>
    </lineage>
</organism>
<evidence type="ECO:0000313" key="5">
    <source>
        <dbReference type="EMBL" id="CAF3897601.1"/>
    </source>
</evidence>
<feature type="non-terminal residue" evidence="4">
    <location>
        <position position="1"/>
    </location>
</feature>
<gene>
    <name evidence="4" type="ORF">GPM918_LOCUS20334</name>
    <name evidence="5" type="ORF">SRO942_LOCUS20331</name>
</gene>
<dbReference type="Gene3D" id="2.60.210.10">
    <property type="entry name" value="Apoptosis, Tumor Necrosis Factor Receptor Associated Protein 2, Chain A"/>
    <property type="match status" value="1"/>
</dbReference>
<name>A0A814RJM7_9BILA</name>
<dbReference type="InterPro" id="IPR002083">
    <property type="entry name" value="MATH/TRAF_dom"/>
</dbReference>
<keyword evidence="2" id="KW-1133">Transmembrane helix</keyword>
<dbReference type="AlphaFoldDB" id="A0A814RJM7"/>
<dbReference type="Proteomes" id="UP000681722">
    <property type="component" value="Unassembled WGS sequence"/>
</dbReference>
<evidence type="ECO:0000256" key="1">
    <source>
        <dbReference type="SAM" id="Coils"/>
    </source>
</evidence>
<dbReference type="GO" id="GO:0006513">
    <property type="term" value="P:protein monoubiquitination"/>
    <property type="evidence" value="ECO:0007669"/>
    <property type="project" value="TreeGrafter"/>
</dbReference>
<dbReference type="Proteomes" id="UP000663829">
    <property type="component" value="Unassembled WGS sequence"/>
</dbReference>
<dbReference type="GO" id="GO:0061630">
    <property type="term" value="F:ubiquitin protein ligase activity"/>
    <property type="evidence" value="ECO:0007669"/>
    <property type="project" value="TreeGrafter"/>
</dbReference>
<feature type="coiled-coil region" evidence="1">
    <location>
        <begin position="146"/>
        <end position="233"/>
    </location>
</feature>
<keyword evidence="2" id="KW-0812">Transmembrane</keyword>
<keyword evidence="6" id="KW-1185">Reference proteome</keyword>
<dbReference type="GO" id="GO:0070842">
    <property type="term" value="P:aggresome assembly"/>
    <property type="evidence" value="ECO:0007669"/>
    <property type="project" value="TreeGrafter"/>
</dbReference>
<evidence type="ECO:0000313" key="4">
    <source>
        <dbReference type="EMBL" id="CAF1133801.1"/>
    </source>
</evidence>
<feature type="transmembrane region" description="Helical" evidence="2">
    <location>
        <begin position="342"/>
        <end position="366"/>
    </location>
</feature>
<dbReference type="PANTHER" id="PTHR36754">
    <property type="entry name" value="E3 UBIQUITIN-PROTEIN LIGASE TRIM37"/>
    <property type="match status" value="1"/>
</dbReference>
<dbReference type="GO" id="GO:0031625">
    <property type="term" value="F:ubiquitin protein ligase binding"/>
    <property type="evidence" value="ECO:0007669"/>
    <property type="project" value="TreeGrafter"/>
</dbReference>
<dbReference type="PROSITE" id="PS50144">
    <property type="entry name" value="MATH"/>
    <property type="match status" value="1"/>
</dbReference>
<dbReference type="EMBL" id="CAJNOQ010006399">
    <property type="protein sequence ID" value="CAF1133801.1"/>
    <property type="molecule type" value="Genomic_DNA"/>
</dbReference>
<dbReference type="GO" id="GO:0005164">
    <property type="term" value="F:tumor necrosis factor receptor binding"/>
    <property type="evidence" value="ECO:0007669"/>
    <property type="project" value="TreeGrafter"/>
</dbReference>
<evidence type="ECO:0000256" key="2">
    <source>
        <dbReference type="SAM" id="Phobius"/>
    </source>
</evidence>
<dbReference type="GO" id="GO:0016235">
    <property type="term" value="C:aggresome"/>
    <property type="evidence" value="ECO:0007669"/>
    <property type="project" value="TreeGrafter"/>
</dbReference>
<feature type="transmembrane region" description="Helical" evidence="2">
    <location>
        <begin position="299"/>
        <end position="322"/>
    </location>
</feature>
<accession>A0A814RJM7</accession>
<dbReference type="SUPFAM" id="SSF49599">
    <property type="entry name" value="TRAF domain-like"/>
    <property type="match status" value="1"/>
</dbReference>
<protein>
    <recommendedName>
        <fullName evidence="3">MATH domain-containing protein</fullName>
    </recommendedName>
</protein>
<dbReference type="EMBL" id="CAJOBC010006399">
    <property type="protein sequence ID" value="CAF3897601.1"/>
    <property type="molecule type" value="Genomic_DNA"/>
</dbReference>
<dbReference type="InterPro" id="IPR053003">
    <property type="entry name" value="TRIM_RBCC_E3_ubiq-ligases"/>
</dbReference>
<evidence type="ECO:0000313" key="6">
    <source>
        <dbReference type="Proteomes" id="UP000663829"/>
    </source>
</evidence>
<keyword evidence="1" id="KW-0175">Coiled coil</keyword>
<dbReference type="GO" id="GO:0051865">
    <property type="term" value="P:protein autoubiquitination"/>
    <property type="evidence" value="ECO:0007669"/>
    <property type="project" value="TreeGrafter"/>
</dbReference>
<evidence type="ECO:0000259" key="3">
    <source>
        <dbReference type="PROSITE" id="PS50144"/>
    </source>
</evidence>
<proteinExistence type="predicted"/>
<comment type="caution">
    <text evidence="4">The sequence shown here is derived from an EMBL/GenBank/DDBJ whole genome shotgun (WGS) entry which is preliminary data.</text>
</comment>
<sequence>FLEWSKHTLFSMATTSSYLQSELRPPFITGEFILNNFTVFLHDQTHSPVYCAPLRNELGTHLSAYMWLVTPGVISKYDFSIEMINQRNSSSKNHILRAFGYMFINNRHGGWQEFYPLNRLAVDGFLVNDEIKFRYQIRPSSYFELYKRSTRQLRELKNENEQLLEDIDQKTMMNEELEEEIEEKEIANEKLQDEIEERVIEYENKLDEKRLENEKLKKINEQLEKQFDDYKMKSKIGEDKKKRTVRKLWNNDNDENVFITERSRGEKRRASEALTSVFSILFVALTAEFTNEGSSPLAWVQSMMNSVPCLIGPIVSILTTRLGYRKTIMIYHLNVIARKLKILYLTMSFCYSFGNLLVLVATVVAVTEHFEYKPSFASALTISDNLPVTIFIQN</sequence>
<dbReference type="GO" id="GO:0005778">
    <property type="term" value="C:peroxisomal membrane"/>
    <property type="evidence" value="ECO:0007669"/>
    <property type="project" value="TreeGrafter"/>
</dbReference>
<dbReference type="OrthoDB" id="8062037at2759"/>
<keyword evidence="2" id="KW-0472">Membrane</keyword>
<dbReference type="InterPro" id="IPR008974">
    <property type="entry name" value="TRAF-like"/>
</dbReference>
<feature type="transmembrane region" description="Helical" evidence="2">
    <location>
        <begin position="270"/>
        <end position="287"/>
    </location>
</feature>
<dbReference type="PANTHER" id="PTHR36754:SF2">
    <property type="entry name" value="E3 UBIQUITIN-PROTEIN LIGASE TRIM37"/>
    <property type="match status" value="1"/>
</dbReference>